<organism evidence="1 2">
    <name type="scientific">Terrabacter aeriphilus</name>
    <dbReference type="NCBI Taxonomy" id="515662"/>
    <lineage>
        <taxon>Bacteria</taxon>
        <taxon>Bacillati</taxon>
        <taxon>Actinomycetota</taxon>
        <taxon>Actinomycetes</taxon>
        <taxon>Micrococcales</taxon>
        <taxon>Intrasporangiaceae</taxon>
        <taxon>Terrabacter</taxon>
    </lineage>
</organism>
<reference evidence="2" key="1">
    <citation type="journal article" date="2019" name="Int. J. Syst. Evol. Microbiol.">
        <title>The Global Catalogue of Microorganisms (GCM) 10K type strain sequencing project: providing services to taxonomists for standard genome sequencing and annotation.</title>
        <authorList>
            <consortium name="The Broad Institute Genomics Platform"/>
            <consortium name="The Broad Institute Genome Sequencing Center for Infectious Disease"/>
            <person name="Wu L."/>
            <person name="Ma J."/>
        </authorList>
    </citation>
    <scope>NUCLEOTIDE SEQUENCE [LARGE SCALE GENOMIC DNA]</scope>
    <source>
        <strain evidence="2">JCM 17687</strain>
    </source>
</reference>
<accession>A0ABP9JMV3</accession>
<sequence length="128" mass="13797">MQGEDILFRNMKRDGDAPLIGEGGLHIRPGLDVEATQHDELVQPGTGGLSTAPDNPMLLPAFRRPRSLGGTSKHPVWSMARHALGAYGLGSRRDGATHESIEPLVETTLANFTDGVHRTAPDWSLAHD</sequence>
<name>A0ABP9JMV3_9MICO</name>
<dbReference type="Proteomes" id="UP001500427">
    <property type="component" value="Unassembled WGS sequence"/>
</dbReference>
<evidence type="ECO:0000313" key="1">
    <source>
        <dbReference type="EMBL" id="GAA5035337.1"/>
    </source>
</evidence>
<proteinExistence type="predicted"/>
<protein>
    <submittedName>
        <fullName evidence="1">Uncharacterized protein</fullName>
    </submittedName>
</protein>
<evidence type="ECO:0000313" key="2">
    <source>
        <dbReference type="Proteomes" id="UP001500427"/>
    </source>
</evidence>
<keyword evidence="2" id="KW-1185">Reference proteome</keyword>
<gene>
    <name evidence="1" type="ORF">GCM10023258_37080</name>
</gene>
<comment type="caution">
    <text evidence="1">The sequence shown here is derived from an EMBL/GenBank/DDBJ whole genome shotgun (WGS) entry which is preliminary data.</text>
</comment>
<dbReference type="EMBL" id="BAABIW010000028">
    <property type="protein sequence ID" value="GAA5035337.1"/>
    <property type="molecule type" value="Genomic_DNA"/>
</dbReference>